<feature type="transmembrane region" description="Helical" evidence="1">
    <location>
        <begin position="94"/>
        <end position="115"/>
    </location>
</feature>
<dbReference type="EMBL" id="CP016786">
    <property type="protein sequence ID" value="ASW42791.1"/>
    <property type="molecule type" value="Genomic_DNA"/>
</dbReference>
<evidence type="ECO:0000313" key="2">
    <source>
        <dbReference type="EMBL" id="ASW42791.1"/>
    </source>
</evidence>
<organism evidence="2 3">
    <name type="scientific">Clostridium isatidis</name>
    <dbReference type="NCBI Taxonomy" id="182773"/>
    <lineage>
        <taxon>Bacteria</taxon>
        <taxon>Bacillati</taxon>
        <taxon>Bacillota</taxon>
        <taxon>Clostridia</taxon>
        <taxon>Eubacteriales</taxon>
        <taxon>Clostridiaceae</taxon>
        <taxon>Clostridium</taxon>
    </lineage>
</organism>
<keyword evidence="1" id="KW-0812">Transmembrane</keyword>
<evidence type="ECO:0000313" key="3">
    <source>
        <dbReference type="Proteomes" id="UP000264883"/>
    </source>
</evidence>
<dbReference type="AlphaFoldDB" id="A0A343JB83"/>
<feature type="transmembrane region" description="Helical" evidence="1">
    <location>
        <begin position="121"/>
        <end position="142"/>
    </location>
</feature>
<evidence type="ECO:0008006" key="4">
    <source>
        <dbReference type="Google" id="ProtNLM"/>
    </source>
</evidence>
<evidence type="ECO:0000256" key="1">
    <source>
        <dbReference type="SAM" id="Phobius"/>
    </source>
</evidence>
<dbReference type="RefSeq" id="WP_119864925.1">
    <property type="nucleotide sequence ID" value="NZ_CP016786.1"/>
</dbReference>
<dbReference type="PROSITE" id="PS51257">
    <property type="entry name" value="PROKAR_LIPOPROTEIN"/>
    <property type="match status" value="1"/>
</dbReference>
<keyword evidence="3" id="KW-1185">Reference proteome</keyword>
<dbReference type="OrthoDB" id="1100174at2"/>
<dbReference type="KEGG" id="cia:BEN51_04680"/>
<dbReference type="Pfam" id="PF11188">
    <property type="entry name" value="DUF2975"/>
    <property type="match status" value="1"/>
</dbReference>
<proteinExistence type="predicted"/>
<dbReference type="InterPro" id="IPR021354">
    <property type="entry name" value="DUF2975"/>
</dbReference>
<name>A0A343JB83_9CLOT</name>
<feature type="transmembrane region" description="Helical" evidence="1">
    <location>
        <begin position="43"/>
        <end position="68"/>
    </location>
</feature>
<sequence>MKKYSTLLLKIAVFLIGLPVLAACLYILPNIIIELFTMPPKGIFLLISIFIMLSGSASFFFIALYQAYKLLNYIEKKEAFSNLSVNALSIIKKCAFVISGFYTAGLPILYLIAQLDDAPSVILIGLIIIFASVVIGIFAALLQEILKNAIEIKSENDLTI</sequence>
<reference evidence="2 3" key="1">
    <citation type="submission" date="2016-08" db="EMBL/GenBank/DDBJ databases">
        <title>Complete Genome Sequence Of The Indigo Reducing Clostridium isatidis DSM15098.</title>
        <authorList>
            <person name="Little G.T."/>
            <person name="Minton N.P."/>
        </authorList>
    </citation>
    <scope>NUCLEOTIDE SEQUENCE [LARGE SCALE GENOMIC DNA]</scope>
    <source>
        <strain evidence="2 3">DSM 15098</strain>
    </source>
</reference>
<keyword evidence="1" id="KW-0472">Membrane</keyword>
<accession>A0A343JB83</accession>
<dbReference type="Proteomes" id="UP000264883">
    <property type="component" value="Chromosome"/>
</dbReference>
<protein>
    <recommendedName>
        <fullName evidence="4">DUF2975 domain-containing protein</fullName>
    </recommendedName>
</protein>
<feature type="transmembrane region" description="Helical" evidence="1">
    <location>
        <begin position="7"/>
        <end position="28"/>
    </location>
</feature>
<keyword evidence="1" id="KW-1133">Transmembrane helix</keyword>
<gene>
    <name evidence="2" type="ORF">BEN51_04680</name>
</gene>